<name>A0ABP0B903_9PEZI</name>
<dbReference type="InterPro" id="IPR013783">
    <property type="entry name" value="Ig-like_fold"/>
</dbReference>
<gene>
    <name evidence="2" type="ORF">SEUCBS140593_002736</name>
</gene>
<dbReference type="InterPro" id="IPR036452">
    <property type="entry name" value="Ribo_hydro-like"/>
</dbReference>
<protein>
    <recommendedName>
        <fullName evidence="1">Cellulose-binding Sde182 nucleoside hydrolase-like domain-containing protein</fullName>
    </recommendedName>
</protein>
<evidence type="ECO:0000313" key="3">
    <source>
        <dbReference type="Proteomes" id="UP001642482"/>
    </source>
</evidence>
<keyword evidence="3" id="KW-1185">Reference proteome</keyword>
<dbReference type="EMBL" id="CAWUHD010000019">
    <property type="protein sequence ID" value="CAK7216040.1"/>
    <property type="molecule type" value="Genomic_DNA"/>
</dbReference>
<proteinExistence type="predicted"/>
<reference evidence="2 3" key="1">
    <citation type="submission" date="2024-01" db="EMBL/GenBank/DDBJ databases">
        <authorList>
            <person name="Allen C."/>
            <person name="Tagirdzhanova G."/>
        </authorList>
    </citation>
    <scope>NUCLEOTIDE SEQUENCE [LARGE SCALE GENOMIC DNA]</scope>
</reference>
<sequence length="528" mass="58984">MAQLRKLATVAYKPRIFILTDMLNEPDDSESLVRYLLYANEFDTRGICATTSTWLRTSTHPEEIQRILSAYGTVVERLNRHVHPDFPYQSAEHFRSLVTSGPSVYGKKAFNEPVSEGALRLLAALRESEEPLYVPVWGGVNTLAQALKHLSATAANPEEAAILRSRLRVYAISDQDDTGPWIRTQFSDVFYIVSAHGWNMYGQATWTGIHAGGGTGPDKTKVLNPWLRKHIQVGTFGAEAYPDVKFGMEGDTPSFLWLVQNGLGNREHISWGGWGGRYMRPQSEEDCALWGTDANHYLNSEDERVRGDDGGVYRSHQATIWRWRDAIQDDFAARMHWTLTDDFEAAAHPPVVVVNGHVGLDPLVLKVAPGSSHMLDAIATYMPDVSADGHSPRVPLDFVWLLYTDVNGFNMLGPRGNMKSILTAVEGAEGTGNFAKDDHTNTAGFSWYARGAQVLVSVPEVTRNPQTFQVTPDFHVVLQVTNRAGPYPVRRYKRVVFSFEYDDASVPMGEICGLMSRLRRDESSYDTI</sequence>
<dbReference type="Gene3D" id="3.90.245.10">
    <property type="entry name" value="Ribonucleoside hydrolase-like"/>
    <property type="match status" value="1"/>
</dbReference>
<comment type="caution">
    <text evidence="2">The sequence shown here is derived from an EMBL/GenBank/DDBJ whole genome shotgun (WGS) entry which is preliminary data.</text>
</comment>
<organism evidence="2 3">
    <name type="scientific">Sporothrix eucalyptigena</name>
    <dbReference type="NCBI Taxonomy" id="1812306"/>
    <lineage>
        <taxon>Eukaryota</taxon>
        <taxon>Fungi</taxon>
        <taxon>Dikarya</taxon>
        <taxon>Ascomycota</taxon>
        <taxon>Pezizomycotina</taxon>
        <taxon>Sordariomycetes</taxon>
        <taxon>Sordariomycetidae</taxon>
        <taxon>Ophiostomatales</taxon>
        <taxon>Ophiostomataceae</taxon>
        <taxon>Sporothrix</taxon>
    </lineage>
</organism>
<dbReference type="Gene3D" id="2.60.40.10">
    <property type="entry name" value="Immunoglobulins"/>
    <property type="match status" value="1"/>
</dbReference>
<dbReference type="Proteomes" id="UP001642482">
    <property type="component" value="Unassembled WGS sequence"/>
</dbReference>
<evidence type="ECO:0000313" key="2">
    <source>
        <dbReference type="EMBL" id="CAK7216040.1"/>
    </source>
</evidence>
<accession>A0ABP0B903</accession>
<dbReference type="Pfam" id="PF07632">
    <property type="entry name" value="Sde182_NH-like"/>
    <property type="match status" value="1"/>
</dbReference>
<dbReference type="InterPro" id="IPR011483">
    <property type="entry name" value="Sde182_NH-like"/>
</dbReference>
<feature type="domain" description="Cellulose-binding Sde182 nucleoside hydrolase-like" evidence="1">
    <location>
        <begin position="15"/>
        <end position="278"/>
    </location>
</feature>
<evidence type="ECO:0000259" key="1">
    <source>
        <dbReference type="Pfam" id="PF07632"/>
    </source>
</evidence>